<name>A0A8H9FVN9_9SPHI</name>
<dbReference type="Pfam" id="PF07432">
    <property type="entry name" value="Hc1"/>
    <property type="match status" value="1"/>
</dbReference>
<dbReference type="GO" id="GO:0003677">
    <property type="term" value="F:DNA binding"/>
    <property type="evidence" value="ECO:0007669"/>
    <property type="project" value="InterPro"/>
</dbReference>
<dbReference type="AlphaFoldDB" id="A0A8H9FVN9"/>
<keyword evidence="4" id="KW-1185">Reference proteome</keyword>
<dbReference type="InterPro" id="IPR010886">
    <property type="entry name" value="Hc1"/>
</dbReference>
<evidence type="ECO:0000313" key="4">
    <source>
        <dbReference type="Proteomes" id="UP000614460"/>
    </source>
</evidence>
<gene>
    <name evidence="3" type="ORF">GCM10011516_01740</name>
</gene>
<accession>A0A8H9FVN9</accession>
<evidence type="ECO:0000256" key="1">
    <source>
        <dbReference type="ARBA" id="ARBA00002333"/>
    </source>
</evidence>
<reference evidence="3" key="1">
    <citation type="journal article" date="2014" name="Int. J. Syst. Evol. Microbiol.">
        <title>Complete genome sequence of Corynebacterium casei LMG S-19264T (=DSM 44701T), isolated from a smear-ripened cheese.</title>
        <authorList>
            <consortium name="US DOE Joint Genome Institute (JGI-PGF)"/>
            <person name="Walter F."/>
            <person name="Albersmeier A."/>
            <person name="Kalinowski J."/>
            <person name="Ruckert C."/>
        </authorList>
    </citation>
    <scope>NUCLEOTIDE SEQUENCE</scope>
    <source>
        <strain evidence="3">CGMCC 1.15966</strain>
    </source>
</reference>
<dbReference type="EMBL" id="BMKM01000001">
    <property type="protein sequence ID" value="GGE07683.1"/>
    <property type="molecule type" value="Genomic_DNA"/>
</dbReference>
<organism evidence="3 4">
    <name type="scientific">Sphingobacterium cellulitidis</name>
    <dbReference type="NCBI Taxonomy" id="1768011"/>
    <lineage>
        <taxon>Bacteria</taxon>
        <taxon>Pseudomonadati</taxon>
        <taxon>Bacteroidota</taxon>
        <taxon>Sphingobacteriia</taxon>
        <taxon>Sphingobacteriales</taxon>
        <taxon>Sphingobacteriaceae</taxon>
        <taxon>Sphingobacterium</taxon>
    </lineage>
</organism>
<sequence length="60" mass="6730">MENYTKLKELVASIEADAEKFFNNGNSAAGTRVRKGLQEIKTLAQDIRNEVTSKKNDSKK</sequence>
<comment type="similarity">
    <text evidence="2">Belongs to the histone H1/H5 family. HCT subfamily.</text>
</comment>
<proteinExistence type="inferred from homology"/>
<evidence type="ECO:0008006" key="5">
    <source>
        <dbReference type="Google" id="ProtNLM"/>
    </source>
</evidence>
<evidence type="ECO:0000313" key="3">
    <source>
        <dbReference type="EMBL" id="GGE07683.1"/>
    </source>
</evidence>
<evidence type="ECO:0000256" key="2">
    <source>
        <dbReference type="ARBA" id="ARBA00008424"/>
    </source>
</evidence>
<comment type="caution">
    <text evidence="3">The sequence shown here is derived from an EMBL/GenBank/DDBJ whole genome shotgun (WGS) entry which is preliminary data.</text>
</comment>
<comment type="function">
    <text evidence="1">Might have a role analogous to that of eukaryotic histone proteins.</text>
</comment>
<protein>
    <recommendedName>
        <fullName evidence="5">Histone H1</fullName>
    </recommendedName>
</protein>
<dbReference type="RefSeq" id="WP_094255474.1">
    <property type="nucleotide sequence ID" value="NZ_BMKM01000001.1"/>
</dbReference>
<dbReference type="GO" id="GO:0030527">
    <property type="term" value="F:structural constituent of chromatin"/>
    <property type="evidence" value="ECO:0007669"/>
    <property type="project" value="InterPro"/>
</dbReference>
<reference evidence="3" key="2">
    <citation type="submission" date="2020-09" db="EMBL/GenBank/DDBJ databases">
        <authorList>
            <person name="Sun Q."/>
            <person name="Zhou Y."/>
        </authorList>
    </citation>
    <scope>NUCLEOTIDE SEQUENCE</scope>
    <source>
        <strain evidence="3">CGMCC 1.15966</strain>
    </source>
</reference>
<dbReference type="Proteomes" id="UP000614460">
    <property type="component" value="Unassembled WGS sequence"/>
</dbReference>